<proteinExistence type="inferred from homology"/>
<feature type="domain" description="Peptidase M24 C-terminal" evidence="6">
    <location>
        <begin position="537"/>
        <end position="596"/>
    </location>
</feature>
<evidence type="ECO:0000256" key="1">
    <source>
        <dbReference type="ARBA" id="ARBA00008766"/>
    </source>
</evidence>
<comment type="caution">
    <text evidence="7">The sequence shown here is derived from an EMBL/GenBank/DDBJ whole genome shotgun (WGS) entry which is preliminary data.</text>
</comment>
<dbReference type="Pfam" id="PF00557">
    <property type="entry name" value="Peptidase_M24"/>
    <property type="match status" value="1"/>
</dbReference>
<dbReference type="Pfam" id="PF16189">
    <property type="entry name" value="Creatinase_N_2"/>
    <property type="match status" value="1"/>
</dbReference>
<keyword evidence="3" id="KW-0378">Hydrolase</keyword>
<evidence type="ECO:0000259" key="4">
    <source>
        <dbReference type="Pfam" id="PF00557"/>
    </source>
</evidence>
<dbReference type="Proteomes" id="UP000661077">
    <property type="component" value="Unassembled WGS sequence"/>
</dbReference>
<reference evidence="7 8" key="1">
    <citation type="journal article" date="2021" name="Int. J. Syst. Evol. Microbiol.">
        <title>Steroidobacter gossypii sp. nov., isolated from soil of cotton cropping field.</title>
        <authorList>
            <person name="Huang R."/>
            <person name="Yang S."/>
            <person name="Zhen C."/>
            <person name="Liu W."/>
        </authorList>
    </citation>
    <scope>NUCLEOTIDE SEQUENCE [LARGE SCALE GENOMIC DNA]</scope>
    <source>
        <strain evidence="7 8">S1-65</strain>
    </source>
</reference>
<dbReference type="PANTHER" id="PTHR43763">
    <property type="entry name" value="XAA-PRO AMINOPEPTIDASE 1"/>
    <property type="match status" value="1"/>
</dbReference>
<feature type="domain" description="Peptidase M24" evidence="4">
    <location>
        <begin position="316"/>
        <end position="530"/>
    </location>
</feature>
<dbReference type="Gene3D" id="3.40.350.10">
    <property type="entry name" value="Creatinase/prolidase N-terminal domain"/>
    <property type="match status" value="2"/>
</dbReference>
<dbReference type="GO" id="GO:0004177">
    <property type="term" value="F:aminopeptidase activity"/>
    <property type="evidence" value="ECO:0007669"/>
    <property type="project" value="UniProtKB-KW"/>
</dbReference>
<organism evidence="7 8">
    <name type="scientific">Steroidobacter gossypii</name>
    <dbReference type="NCBI Taxonomy" id="2805490"/>
    <lineage>
        <taxon>Bacteria</taxon>
        <taxon>Pseudomonadati</taxon>
        <taxon>Pseudomonadota</taxon>
        <taxon>Gammaproteobacteria</taxon>
        <taxon>Steroidobacterales</taxon>
        <taxon>Steroidobacteraceae</taxon>
        <taxon>Steroidobacter</taxon>
    </lineage>
</organism>
<keyword evidence="7" id="KW-0645">Protease</keyword>
<gene>
    <name evidence="7" type="ORF">JM946_29560</name>
</gene>
<dbReference type="InterPro" id="IPR000994">
    <property type="entry name" value="Pept_M24"/>
</dbReference>
<feature type="domain" description="Creatinase N-terminal" evidence="5">
    <location>
        <begin position="11"/>
        <end position="121"/>
    </location>
</feature>
<comment type="similarity">
    <text evidence="1">Belongs to the peptidase M24B family.</text>
</comment>
<dbReference type="InterPro" id="IPR036005">
    <property type="entry name" value="Creatinase/aminopeptidase-like"/>
</dbReference>
<dbReference type="InterPro" id="IPR050422">
    <property type="entry name" value="X-Pro_aminopeptidase_P"/>
</dbReference>
<sequence>MRVAHDHVCELQPWLRGRDLSGLLVPSTDEFLSEFAPPSQRRLRWATGFRGSTGLAIILRDAAALFLDGRYRLQAEVETEGAAIAIEPATLEARRIWLRRFLSPGARLALDPWLHSQPDVAQWQSLAAELGFNLQMLDENPIDALWGPSRPAEYRPKIVDYPVRFSGETYQVRCARVTEHLRRSGLHALLVADPEDVSWLLNVRAAVEAHWTPAGEWHIVPSCTTRALVRKDGRVTWFVDEDRLSKNVLARGQGPVVVQSSDRLTRALSEAAQQGLVGANLQRTPFALTAILRESARDDDAVARLRWHKHPAELEGARRAHIIDAAAVVRFAAWLARTVPEHAVSEFEAAQKLESLRAEHADYRGPSMPLMSASGPSGAQPHYVPPQEGSRVLNDHAIYWMDSGGHYPGGTTDNTLTIALGTPKPRHVLAHTLVLKAYVALARARFPSGTPAFRLDTIARQQLWNEGLDYDHGTGHGVGNYLNIHEGPVIRAEVRPISAYPLEPGMIITNEPGYYVDRDFGVRIESHMIVVPSRYSNFLEFDTISRLPIDPRLVDLERLSPTERHWLGEYHRTVLRDIEPLLDVQSAAWLRTFVQPFIEY</sequence>
<keyword evidence="2" id="KW-0479">Metal-binding</keyword>
<dbReference type="Pfam" id="PF01321">
    <property type="entry name" value="Creatinase_N"/>
    <property type="match status" value="1"/>
</dbReference>
<name>A0ABS1X6P6_9GAMM</name>
<protein>
    <submittedName>
        <fullName evidence="7">Aminopeptidase P family protein</fullName>
    </submittedName>
</protein>
<dbReference type="InterPro" id="IPR032416">
    <property type="entry name" value="Peptidase_M24_C"/>
</dbReference>
<evidence type="ECO:0000313" key="7">
    <source>
        <dbReference type="EMBL" id="MBM0108896.1"/>
    </source>
</evidence>
<accession>A0ABS1X6P6</accession>
<evidence type="ECO:0000256" key="2">
    <source>
        <dbReference type="ARBA" id="ARBA00022723"/>
    </source>
</evidence>
<dbReference type="CDD" id="cd01085">
    <property type="entry name" value="APP"/>
    <property type="match status" value="1"/>
</dbReference>
<dbReference type="Pfam" id="PF16188">
    <property type="entry name" value="Peptidase_M24_C"/>
    <property type="match status" value="1"/>
</dbReference>
<dbReference type="EMBL" id="JAEVLS010000012">
    <property type="protein sequence ID" value="MBM0108896.1"/>
    <property type="molecule type" value="Genomic_DNA"/>
</dbReference>
<dbReference type="Gene3D" id="3.90.230.10">
    <property type="entry name" value="Creatinase/methionine aminopeptidase superfamily"/>
    <property type="match status" value="1"/>
</dbReference>
<dbReference type="PANTHER" id="PTHR43763:SF6">
    <property type="entry name" value="XAA-PRO AMINOPEPTIDASE 1"/>
    <property type="match status" value="1"/>
</dbReference>
<dbReference type="InterPro" id="IPR000587">
    <property type="entry name" value="Creatinase_N"/>
</dbReference>
<evidence type="ECO:0000256" key="3">
    <source>
        <dbReference type="ARBA" id="ARBA00022801"/>
    </source>
</evidence>
<dbReference type="InterPro" id="IPR029149">
    <property type="entry name" value="Creatin/AminoP/Spt16_N"/>
</dbReference>
<dbReference type="SUPFAM" id="SSF55920">
    <property type="entry name" value="Creatinase/aminopeptidase"/>
    <property type="match status" value="1"/>
</dbReference>
<evidence type="ECO:0000259" key="5">
    <source>
        <dbReference type="Pfam" id="PF01321"/>
    </source>
</evidence>
<dbReference type="SUPFAM" id="SSF53092">
    <property type="entry name" value="Creatinase/prolidase N-terminal domain"/>
    <property type="match status" value="2"/>
</dbReference>
<evidence type="ECO:0000259" key="6">
    <source>
        <dbReference type="Pfam" id="PF16188"/>
    </source>
</evidence>
<keyword evidence="8" id="KW-1185">Reference proteome</keyword>
<keyword evidence="7" id="KW-0031">Aminopeptidase</keyword>
<dbReference type="InterPro" id="IPR033740">
    <property type="entry name" value="Pept_M24B"/>
</dbReference>
<evidence type="ECO:0000313" key="8">
    <source>
        <dbReference type="Proteomes" id="UP000661077"/>
    </source>
</evidence>